<dbReference type="STRING" id="4795.A0A225W2K5"/>
<evidence type="ECO:0000256" key="4">
    <source>
        <dbReference type="ARBA" id="ARBA00023242"/>
    </source>
</evidence>
<feature type="compositionally biased region" description="Basic and acidic residues" evidence="5">
    <location>
        <begin position="661"/>
        <end position="670"/>
    </location>
</feature>
<dbReference type="InterPro" id="IPR037624">
    <property type="entry name" value="Nup133-like"/>
</dbReference>
<protein>
    <submittedName>
        <fullName evidence="6">Uncharacterized protein</fullName>
    </submittedName>
</protein>
<evidence type="ECO:0000256" key="3">
    <source>
        <dbReference type="ARBA" id="ARBA00022448"/>
    </source>
</evidence>
<dbReference type="GO" id="GO:0017056">
    <property type="term" value="F:structural constituent of nuclear pore"/>
    <property type="evidence" value="ECO:0007669"/>
    <property type="project" value="InterPro"/>
</dbReference>
<reference evidence="7" key="1">
    <citation type="submission" date="2017-03" db="EMBL/GenBank/DDBJ databases">
        <title>Phytopthora megakarya and P. palmivora, two closely related causual agents of cacao black pod achieved similar genome size and gene model numbers by different mechanisms.</title>
        <authorList>
            <person name="Ali S."/>
            <person name="Shao J."/>
            <person name="Larry D.J."/>
            <person name="Kronmiller B."/>
            <person name="Shen D."/>
            <person name="Strem M.D."/>
            <person name="Melnick R.L."/>
            <person name="Guiltinan M.J."/>
            <person name="Tyler B.M."/>
            <person name="Meinhardt L.W."/>
            <person name="Bailey B.A."/>
        </authorList>
    </citation>
    <scope>NUCLEOTIDE SEQUENCE [LARGE SCALE GENOMIC DNA]</scope>
    <source>
        <strain evidence="7">zdho120</strain>
    </source>
</reference>
<name>A0A225W2K5_9STRA</name>
<dbReference type="OrthoDB" id="103454at2759"/>
<evidence type="ECO:0000256" key="2">
    <source>
        <dbReference type="ARBA" id="ARBA00005569"/>
    </source>
</evidence>
<evidence type="ECO:0000313" key="7">
    <source>
        <dbReference type="Proteomes" id="UP000198211"/>
    </source>
</evidence>
<dbReference type="EMBL" id="NBNE01002127">
    <property type="protein sequence ID" value="OWZ11428.1"/>
    <property type="molecule type" value="Genomic_DNA"/>
</dbReference>
<dbReference type="InterPro" id="IPR015943">
    <property type="entry name" value="WD40/YVTN_repeat-like_dom_sf"/>
</dbReference>
<keyword evidence="7" id="KW-1185">Reference proteome</keyword>
<dbReference type="PANTHER" id="PTHR13405">
    <property type="entry name" value="NUCLEAR PORE COMPLEX PROTEIN NUP133"/>
    <property type="match status" value="1"/>
</dbReference>
<evidence type="ECO:0000256" key="5">
    <source>
        <dbReference type="SAM" id="MobiDB-lite"/>
    </source>
</evidence>
<dbReference type="GO" id="GO:0031080">
    <property type="term" value="C:nuclear pore outer ring"/>
    <property type="evidence" value="ECO:0007669"/>
    <property type="project" value="TreeGrafter"/>
</dbReference>
<dbReference type="PANTHER" id="PTHR13405:SF11">
    <property type="entry name" value="NUCLEAR PORE COMPLEX PROTEIN NUP133"/>
    <property type="match status" value="1"/>
</dbReference>
<comment type="caution">
    <text evidence="6">The sequence shown here is derived from an EMBL/GenBank/DDBJ whole genome shotgun (WGS) entry which is preliminary data.</text>
</comment>
<dbReference type="Proteomes" id="UP000198211">
    <property type="component" value="Unassembled WGS sequence"/>
</dbReference>
<comment type="similarity">
    <text evidence="2">Belongs to the nucleoporin Nup133 family.</text>
</comment>
<evidence type="ECO:0000256" key="1">
    <source>
        <dbReference type="ARBA" id="ARBA00004123"/>
    </source>
</evidence>
<keyword evidence="4" id="KW-0539">Nucleus</keyword>
<comment type="subcellular location">
    <subcellularLocation>
        <location evidence="1">Nucleus</location>
    </subcellularLocation>
</comment>
<sequence length="1337" mass="150941">MFRARKFEVTSKRVGTGLLSTDVLSATKRQRLEHWDALYAPRSGEADESASLLADTRNCTIVEGASLPSQVLEEVRKEWPLLPTHQRHQVRCCRVSVPSARHRSGRQWVPYFVFPLRSKVLLWQQDRGKVVALQLPDELEPDEVLHPFLFALYSQSLSLMVIGKSGIVLFWEDIELPCWNPTSQSLSLMVVGKSGIVLFWEDIELPYESVPLSVQIPLGTQEEVMTHPNVAMVATQEGAQDDEIQDDPTGLVCWSNQGNVWEVAVEDRRIRVRAFEKQSAGFLSGITKSVSQFFFSSTASRSGADAGELDVNQPIKYLRLLPSSMGDAMSTMSSGGEIDETSDMLVLFQDGMLERRTFSTGDVMDCSCVSQWNFDASRVAISYFSDTFPEAHLAKVYIVSMPYVHETCFAVLVAFVCSSSRAGTNATVKYALFLFSLGVVDDDAPPELEWVCMLDFEPSFDEQVVSRYFEVESFSITRGAIYLVWTQIQPIQFCTILLPQAGQTSVRSAAFPLQGAQGRLALAFGARVDQSSFDDNAVKGSVSFLLMEEDVKSLSGSVCVATASDMQKLERLVAPISSEASVERTRRRREEATYYTSESSHFLGENLTVEDYVRLILTHFHDDPSSASALRVNARDVGFVAQAAIAVDFQILDAKSSSGLRWEKEGHDKTPPQNDAPKSESDIFSVTPKLVRYQLEEKRNRHVAFMEFLQRRCASIWEFIDNTDELKRYLTENGEKLQAAIALSKFQASILSSTSAEDESSPEAQKIRCRLNGEFLLRAIEKNVEKRGYQKEQLRLAGYNSFDVFYCEVSKIGEIFQHLGDEVYFVAMSIGESDSKYLHALLESGCAMLSMLRTPVQSSPVSLAPTGSWAFTREVREVLANQISRLSTLTGYSHGSPDKHIRWQYEEIFEVMDQIQRLGTVLLYEYARFIPLVSIDEADELRKEETFTKRVTLNPLVYIATQTPSQESKIVDDFEQNGFVSRKRVELFKQCVELCEQYSYFEGMVYLVFIEDMESLSKLDCVLGKLPKSPASKRLESYCKKYEGFDNFIFRWYNGEIQHPWLQGNQEPSATMMAYLLAHSQIFAPSLHKFMKSREHLRRYRWLTAVSIERYDQVATLALQESKAEQRSQPKRKTMASIAKIAAFASPSLSNSERVQEINHELVRGKIHEILLQLPLKGPINPQPLSPEELVHTCLTSALSAEKDDSMRTNIFLMTLEALETLATDPLPEEYQEMRASVWRSCIVVDGELWDNLAAESTASVNEENLEALMRQTLLYKVMNEYASRPEHRAHGAQTTAALTIEIIRELVHHEGDVDSVVSVQSQQLLIKTLHLALSLE</sequence>
<dbReference type="GO" id="GO:0016973">
    <property type="term" value="P:poly(A)+ mRNA export from nucleus"/>
    <property type="evidence" value="ECO:0007669"/>
    <property type="project" value="TreeGrafter"/>
</dbReference>
<dbReference type="GO" id="GO:0006606">
    <property type="term" value="P:protein import into nucleus"/>
    <property type="evidence" value="ECO:0007669"/>
    <property type="project" value="TreeGrafter"/>
</dbReference>
<proteinExistence type="inferred from homology"/>
<gene>
    <name evidence="6" type="ORF">PHMEG_00015551</name>
</gene>
<dbReference type="GO" id="GO:0000972">
    <property type="term" value="P:transcription-dependent tethering of RNA polymerase II gene DNA at nuclear periphery"/>
    <property type="evidence" value="ECO:0007669"/>
    <property type="project" value="TreeGrafter"/>
</dbReference>
<accession>A0A225W2K5</accession>
<organism evidence="6 7">
    <name type="scientific">Phytophthora megakarya</name>
    <dbReference type="NCBI Taxonomy" id="4795"/>
    <lineage>
        <taxon>Eukaryota</taxon>
        <taxon>Sar</taxon>
        <taxon>Stramenopiles</taxon>
        <taxon>Oomycota</taxon>
        <taxon>Peronosporomycetes</taxon>
        <taxon>Peronosporales</taxon>
        <taxon>Peronosporaceae</taxon>
        <taxon>Phytophthora</taxon>
    </lineage>
</organism>
<evidence type="ECO:0000313" key="6">
    <source>
        <dbReference type="EMBL" id="OWZ11428.1"/>
    </source>
</evidence>
<dbReference type="Gene3D" id="2.130.10.10">
    <property type="entry name" value="YVTN repeat-like/Quinoprotein amine dehydrogenase"/>
    <property type="match status" value="1"/>
</dbReference>
<dbReference type="Gene3D" id="1.20.58.1380">
    <property type="match status" value="1"/>
</dbReference>
<keyword evidence="3" id="KW-0813">Transport</keyword>
<feature type="region of interest" description="Disordered" evidence="5">
    <location>
        <begin position="661"/>
        <end position="681"/>
    </location>
</feature>